<comment type="caution">
    <text evidence="1">The sequence shown here is derived from an EMBL/GenBank/DDBJ whole genome shotgun (WGS) entry which is preliminary data.</text>
</comment>
<dbReference type="PATRIC" id="fig|1267003.4.peg.2408"/>
<organism evidence="1 2">
    <name type="scientific">Levilactobacillus parabrevis ATCC 53295</name>
    <dbReference type="NCBI Taxonomy" id="1267003"/>
    <lineage>
        <taxon>Bacteria</taxon>
        <taxon>Bacillati</taxon>
        <taxon>Bacillota</taxon>
        <taxon>Bacilli</taxon>
        <taxon>Lactobacillales</taxon>
        <taxon>Lactobacillaceae</taxon>
        <taxon>Levilactobacillus</taxon>
    </lineage>
</organism>
<dbReference type="RefSeq" id="WP_020088928.1">
    <property type="nucleotide sequence ID" value="NZ_AZCZ01000009.1"/>
</dbReference>
<dbReference type="STRING" id="357278.IV61_GL002284"/>
<dbReference type="Proteomes" id="UP000051176">
    <property type="component" value="Unassembled WGS sequence"/>
</dbReference>
<accession>A0A0R1GTZ2</accession>
<gene>
    <name evidence="1" type="ORF">FD07_GL002278</name>
</gene>
<dbReference type="EMBL" id="AZCZ01000009">
    <property type="protein sequence ID" value="KRK37670.1"/>
    <property type="molecule type" value="Genomic_DNA"/>
</dbReference>
<evidence type="ECO:0000313" key="2">
    <source>
        <dbReference type="Proteomes" id="UP000051176"/>
    </source>
</evidence>
<sequence length="83" mass="9607">MLIDDNPKIKTITPAQITKVFYPYVIAKTEAGSYVNIKLSDQERKDPLFWESIANIAKAKLWVPIGEKFHQLLAYDWTYSPAY</sequence>
<keyword evidence="2" id="KW-1185">Reference proteome</keyword>
<dbReference type="GeneID" id="97415626"/>
<reference evidence="1 2" key="1">
    <citation type="journal article" date="2015" name="Genome Announc.">
        <title>Expanding the biotechnology potential of lactobacilli through comparative genomics of 213 strains and associated genera.</title>
        <authorList>
            <person name="Sun Z."/>
            <person name="Harris H.M."/>
            <person name="McCann A."/>
            <person name="Guo C."/>
            <person name="Argimon S."/>
            <person name="Zhang W."/>
            <person name="Yang X."/>
            <person name="Jeffery I.B."/>
            <person name="Cooney J.C."/>
            <person name="Kagawa T.F."/>
            <person name="Liu W."/>
            <person name="Song Y."/>
            <person name="Salvetti E."/>
            <person name="Wrobel A."/>
            <person name="Rasinkangas P."/>
            <person name="Parkhill J."/>
            <person name="Rea M.C."/>
            <person name="O'Sullivan O."/>
            <person name="Ritari J."/>
            <person name="Douillard F.P."/>
            <person name="Paul Ross R."/>
            <person name="Yang R."/>
            <person name="Briner A.E."/>
            <person name="Felis G.E."/>
            <person name="de Vos W.M."/>
            <person name="Barrangou R."/>
            <person name="Klaenhammer T.R."/>
            <person name="Caufield P.W."/>
            <person name="Cui Y."/>
            <person name="Zhang H."/>
            <person name="O'Toole P.W."/>
        </authorList>
    </citation>
    <scope>NUCLEOTIDE SEQUENCE [LARGE SCALE GENOMIC DNA]</scope>
    <source>
        <strain evidence="1 2">ATCC 53295</strain>
    </source>
</reference>
<dbReference type="eggNOG" id="ENOG502ZMQP">
    <property type="taxonomic scope" value="Bacteria"/>
</dbReference>
<protein>
    <submittedName>
        <fullName evidence="1">Uncharacterized protein</fullName>
    </submittedName>
</protein>
<name>A0A0R1GTZ2_9LACO</name>
<evidence type="ECO:0000313" key="1">
    <source>
        <dbReference type="EMBL" id="KRK37670.1"/>
    </source>
</evidence>
<dbReference type="OrthoDB" id="2156798at2"/>
<proteinExistence type="predicted"/>
<dbReference type="AlphaFoldDB" id="A0A0R1GTZ2"/>